<evidence type="ECO:0000313" key="5">
    <source>
        <dbReference type="Proteomes" id="UP000326061"/>
    </source>
</evidence>
<dbReference type="Gene3D" id="4.10.1080.10">
    <property type="entry name" value="TSP type-3 repeat"/>
    <property type="match status" value="1"/>
</dbReference>
<keyword evidence="2" id="KW-0472">Membrane</keyword>
<dbReference type="KEGG" id="suln:FJR47_06720"/>
<evidence type="ECO:0008006" key="6">
    <source>
        <dbReference type="Google" id="ProtNLM"/>
    </source>
</evidence>
<evidence type="ECO:0000256" key="3">
    <source>
        <dbReference type="SAM" id="SignalP"/>
    </source>
</evidence>
<evidence type="ECO:0000256" key="1">
    <source>
        <dbReference type="SAM" id="MobiDB-lite"/>
    </source>
</evidence>
<gene>
    <name evidence="4" type="ORF">FJR47_06720</name>
</gene>
<name>A0AAJ4A4G8_9BACT</name>
<dbReference type="InterPro" id="IPR028974">
    <property type="entry name" value="TSP_type-3_rpt"/>
</dbReference>
<protein>
    <recommendedName>
        <fullName evidence="6">Thrombospondin type 3 repeat-containing protein</fullName>
    </recommendedName>
</protein>
<dbReference type="RefSeq" id="WP_152299681.1">
    <property type="nucleotide sequence ID" value="NZ_CP041166.1"/>
</dbReference>
<dbReference type="GO" id="GO:0005509">
    <property type="term" value="F:calcium ion binding"/>
    <property type="evidence" value="ECO:0007669"/>
    <property type="project" value="InterPro"/>
</dbReference>
<evidence type="ECO:0000256" key="2">
    <source>
        <dbReference type="SAM" id="Phobius"/>
    </source>
</evidence>
<dbReference type="AlphaFoldDB" id="A0AAJ4A4G8"/>
<feature type="signal peptide" evidence="3">
    <location>
        <begin position="1"/>
        <end position="20"/>
    </location>
</feature>
<dbReference type="SUPFAM" id="SSF103647">
    <property type="entry name" value="TSP type-3 repeat"/>
    <property type="match status" value="1"/>
</dbReference>
<organism evidence="4 5">
    <name type="scientific">Sulfurimonas xiamenensis</name>
    <dbReference type="NCBI Taxonomy" id="2590021"/>
    <lineage>
        <taxon>Bacteria</taxon>
        <taxon>Pseudomonadati</taxon>
        <taxon>Campylobacterota</taxon>
        <taxon>Epsilonproteobacteria</taxon>
        <taxon>Campylobacterales</taxon>
        <taxon>Sulfurimonadaceae</taxon>
        <taxon>Sulfurimonas</taxon>
    </lineage>
</organism>
<sequence>MKKILFFIITLFIFSSSLFADYVLGSESDLTNENVTSYCDSKNPELNFYANKYYGVYEPYSDYYGGLSCESSLSLISGTCGSTVGHTTYFTVLISTPGKTCSSGYVSAKKYARKYILKQKPTCADGEYFDVNLEQCINPDNDGDGILNECDPDNPDFENLDCDSDNILNGVDSDIDGDGILNGNDSNPYVNDSDSSSEDSSKVCPATALTMTPVKDEASCSMSNPLFTVPDGELRYVSYVMWDDCRKSCMADVLTCPYGQAIKDGRCQSVVPDVDDCLGRSVCRIISFGVSPNVSCFKSCDCLTVEHPVPDSTTGYFYEEVSCANIKDDASELDDLRLNDDTNKTLPTDLLIDSNASADLDVSASMKVALESYAASKESTQLDLLSESKIQSLQLVSANSKLTDIESSLKNFSAVATSNQKVIGDSLDSINVGVVNSNNLLGQLVDGQDTGNTLLEDIKGLITDLNTSSDGDSNVSGDYTESDGQATDRGNIDGSLSEFYTFLDNITNDFNNMKSMLDGGLSASSMSSGSAPEFCAVVFGKQLCINLCDSFGQFYSVFYYIFTALFLFAALKIYYLAFKMRV</sequence>
<keyword evidence="3" id="KW-0732">Signal</keyword>
<feature type="compositionally biased region" description="Polar residues" evidence="1">
    <location>
        <begin position="469"/>
        <end position="485"/>
    </location>
</feature>
<feature type="region of interest" description="Disordered" evidence="1">
    <location>
        <begin position="469"/>
        <end position="489"/>
    </location>
</feature>
<evidence type="ECO:0000313" key="4">
    <source>
        <dbReference type="EMBL" id="QFR43618.1"/>
    </source>
</evidence>
<proteinExistence type="predicted"/>
<keyword evidence="5" id="KW-1185">Reference proteome</keyword>
<feature type="region of interest" description="Disordered" evidence="1">
    <location>
        <begin position="181"/>
        <end position="202"/>
    </location>
</feature>
<feature type="transmembrane region" description="Helical" evidence="2">
    <location>
        <begin position="557"/>
        <end position="577"/>
    </location>
</feature>
<reference evidence="5" key="1">
    <citation type="submission" date="2019-06" db="EMBL/GenBank/DDBJ databases">
        <title>Sulfurimonas gotlandica sp. nov., a chemoautotrophic and psychrotolerant epsilonproteobacterium isolated from a pelagic redoxcline, and an emended description of the genus Sulfurimonas.</title>
        <authorList>
            <person name="Wang S."/>
            <person name="Jiang L."/>
            <person name="Shao Z."/>
        </authorList>
    </citation>
    <scope>NUCLEOTIDE SEQUENCE [LARGE SCALE GENOMIC DNA]</scope>
    <source>
        <strain evidence="5">1-1N</strain>
    </source>
</reference>
<accession>A0AAJ4A4G8</accession>
<keyword evidence="2" id="KW-0812">Transmembrane</keyword>
<dbReference type="EMBL" id="CP041166">
    <property type="protein sequence ID" value="QFR43618.1"/>
    <property type="molecule type" value="Genomic_DNA"/>
</dbReference>
<dbReference type="Proteomes" id="UP000326061">
    <property type="component" value="Chromosome"/>
</dbReference>
<keyword evidence="2" id="KW-1133">Transmembrane helix</keyword>
<feature type="chain" id="PRO_5042506800" description="Thrombospondin type 3 repeat-containing protein" evidence="3">
    <location>
        <begin position="21"/>
        <end position="582"/>
    </location>
</feature>